<name>A0A814ZSC8_9BILA</name>
<comment type="caution">
    <text evidence="1">The sequence shown here is derived from an EMBL/GenBank/DDBJ whole genome shotgun (WGS) entry which is preliminary data.</text>
</comment>
<evidence type="ECO:0000313" key="3">
    <source>
        <dbReference type="Proteomes" id="UP000663829"/>
    </source>
</evidence>
<dbReference type="OrthoDB" id="8196581at2759"/>
<dbReference type="Proteomes" id="UP000663829">
    <property type="component" value="Unassembled WGS sequence"/>
</dbReference>
<dbReference type="EMBL" id="CAJNOQ010010276">
    <property type="protein sequence ID" value="CAF1247510.1"/>
    <property type="molecule type" value="Genomic_DNA"/>
</dbReference>
<evidence type="ECO:0000313" key="2">
    <source>
        <dbReference type="EMBL" id="CAF4014519.1"/>
    </source>
</evidence>
<gene>
    <name evidence="1" type="ORF">GPM918_LOCUS25963</name>
    <name evidence="2" type="ORF">SRO942_LOCUS26034</name>
</gene>
<dbReference type="EMBL" id="CAJOBC010013091">
    <property type="protein sequence ID" value="CAF4014519.1"/>
    <property type="molecule type" value="Genomic_DNA"/>
</dbReference>
<dbReference type="Proteomes" id="UP000681722">
    <property type="component" value="Unassembled WGS sequence"/>
</dbReference>
<keyword evidence="3" id="KW-1185">Reference proteome</keyword>
<protein>
    <submittedName>
        <fullName evidence="1">Uncharacterized protein</fullName>
    </submittedName>
</protein>
<organism evidence="1 3">
    <name type="scientific">Didymodactylos carnosus</name>
    <dbReference type="NCBI Taxonomy" id="1234261"/>
    <lineage>
        <taxon>Eukaryota</taxon>
        <taxon>Metazoa</taxon>
        <taxon>Spiralia</taxon>
        <taxon>Gnathifera</taxon>
        <taxon>Rotifera</taxon>
        <taxon>Eurotatoria</taxon>
        <taxon>Bdelloidea</taxon>
        <taxon>Philodinida</taxon>
        <taxon>Philodinidae</taxon>
        <taxon>Didymodactylos</taxon>
    </lineage>
</organism>
<evidence type="ECO:0000313" key="1">
    <source>
        <dbReference type="EMBL" id="CAF1247510.1"/>
    </source>
</evidence>
<accession>A0A814ZSC8</accession>
<sequence length="198" mass="22777">MLMWKNRCIPSKLLIKTLETNINELKKLSSTVINLNKKYNHIEQYSRRENIRIHSYPETKEDVLGIVMGLANDMQININEYDTSVCHRTGKSKDGKPRQLIVKFCSRYARDLFLSGNSQLYDDVFLTKDLTTQNLKLLMESKKYLGPRHIIVHNGKFYKRTLGGQTNIHIKSLLHLQSFSKPLTNGSGAVLVIGELLQ</sequence>
<proteinExistence type="predicted"/>
<dbReference type="AlphaFoldDB" id="A0A814ZSC8"/>
<reference evidence="1" key="1">
    <citation type="submission" date="2021-02" db="EMBL/GenBank/DDBJ databases">
        <authorList>
            <person name="Nowell W R."/>
        </authorList>
    </citation>
    <scope>NUCLEOTIDE SEQUENCE</scope>
</reference>